<evidence type="ECO:0000313" key="8">
    <source>
        <dbReference type="EMBL" id="GKT32476.1"/>
    </source>
</evidence>
<feature type="non-terminal residue" evidence="8">
    <location>
        <position position="168"/>
    </location>
</feature>
<dbReference type="Pfam" id="PF17917">
    <property type="entry name" value="RT_RNaseH"/>
    <property type="match status" value="1"/>
</dbReference>
<evidence type="ECO:0000313" key="9">
    <source>
        <dbReference type="Proteomes" id="UP001057375"/>
    </source>
</evidence>
<dbReference type="PANTHER" id="PTHR37984">
    <property type="entry name" value="PROTEIN CBG26694"/>
    <property type="match status" value="1"/>
</dbReference>
<dbReference type="InterPro" id="IPR050951">
    <property type="entry name" value="Retrovirus_Pol_polyprotein"/>
</dbReference>
<keyword evidence="2" id="KW-0548">Nucleotidyltransferase</keyword>
<dbReference type="InterPro" id="IPR041373">
    <property type="entry name" value="RT_RNaseH"/>
</dbReference>
<evidence type="ECO:0000256" key="4">
    <source>
        <dbReference type="ARBA" id="ARBA00022759"/>
    </source>
</evidence>
<comment type="caution">
    <text evidence="8">The sequence shown here is derived from an EMBL/GenBank/DDBJ whole genome shotgun (WGS) entry which is preliminary data.</text>
</comment>
<evidence type="ECO:0000256" key="3">
    <source>
        <dbReference type="ARBA" id="ARBA00022722"/>
    </source>
</evidence>
<keyword evidence="1" id="KW-0808">Transferase</keyword>
<reference evidence="8" key="1">
    <citation type="submission" date="2022-03" db="EMBL/GenBank/DDBJ databases">
        <title>Draft genome sequence of Aduncisulcus paluster, a free-living microaerophilic Fornicata.</title>
        <authorList>
            <person name="Yuyama I."/>
            <person name="Kume K."/>
            <person name="Tamura T."/>
            <person name="Inagaki Y."/>
            <person name="Hashimoto T."/>
        </authorList>
    </citation>
    <scope>NUCLEOTIDE SEQUENCE</scope>
    <source>
        <strain evidence="8">NY0171</strain>
    </source>
</reference>
<keyword evidence="6" id="KW-0695">RNA-directed DNA polymerase</keyword>
<dbReference type="PANTHER" id="PTHR37984:SF5">
    <property type="entry name" value="PROTEIN NYNRIN-LIKE"/>
    <property type="match status" value="1"/>
</dbReference>
<protein>
    <submittedName>
        <fullName evidence="8">DDE-type integrase/transposase/recombinase</fullName>
    </submittedName>
</protein>
<evidence type="ECO:0000256" key="2">
    <source>
        <dbReference type="ARBA" id="ARBA00022695"/>
    </source>
</evidence>
<name>A0ABQ5KKJ2_9EUKA</name>
<gene>
    <name evidence="8" type="ORF">ADUPG1_002285</name>
</gene>
<keyword evidence="5" id="KW-0378">Hydrolase</keyword>
<evidence type="ECO:0000256" key="1">
    <source>
        <dbReference type="ARBA" id="ARBA00022679"/>
    </source>
</evidence>
<dbReference type="Gene3D" id="3.10.20.370">
    <property type="match status" value="1"/>
</dbReference>
<keyword evidence="9" id="KW-1185">Reference proteome</keyword>
<keyword evidence="3" id="KW-0540">Nuclease</keyword>
<feature type="domain" description="Reverse transcriptase RNase H-like" evidence="7">
    <location>
        <begin position="6"/>
        <end position="106"/>
    </location>
</feature>
<dbReference type="CDD" id="cd09274">
    <property type="entry name" value="RNase_HI_RT_Ty3"/>
    <property type="match status" value="1"/>
</dbReference>
<evidence type="ECO:0000259" key="7">
    <source>
        <dbReference type="Pfam" id="PF17917"/>
    </source>
</evidence>
<dbReference type="InterPro" id="IPR043502">
    <property type="entry name" value="DNA/RNA_pol_sf"/>
</dbReference>
<accession>A0ABQ5KKJ2</accession>
<sequence length="168" mass="19189">EHPSHDGEFILRTDASTTGIGGILLQRDSTGKEKLINLFSKKFSTTESRWSTIEQEAFGVYYGITSNNFYLLGKKFRVETDHRNLKYIYKSEVPKLVRWRMMLAPYTFLIEHIPGKTNETADFLSRITSVSKKNPVIASITSPPISKEQSLLLQKVHIELGHASERLM</sequence>
<feature type="non-terminal residue" evidence="8">
    <location>
        <position position="1"/>
    </location>
</feature>
<dbReference type="Proteomes" id="UP001057375">
    <property type="component" value="Unassembled WGS sequence"/>
</dbReference>
<organism evidence="8 9">
    <name type="scientific">Aduncisulcus paluster</name>
    <dbReference type="NCBI Taxonomy" id="2918883"/>
    <lineage>
        <taxon>Eukaryota</taxon>
        <taxon>Metamonada</taxon>
        <taxon>Carpediemonas-like organisms</taxon>
        <taxon>Aduncisulcus</taxon>
    </lineage>
</organism>
<dbReference type="SUPFAM" id="SSF56672">
    <property type="entry name" value="DNA/RNA polymerases"/>
    <property type="match status" value="1"/>
</dbReference>
<evidence type="ECO:0000256" key="6">
    <source>
        <dbReference type="ARBA" id="ARBA00022918"/>
    </source>
</evidence>
<proteinExistence type="predicted"/>
<keyword evidence="4" id="KW-0255">Endonuclease</keyword>
<dbReference type="EMBL" id="BQXS01002567">
    <property type="protein sequence ID" value="GKT32476.1"/>
    <property type="molecule type" value="Genomic_DNA"/>
</dbReference>
<evidence type="ECO:0000256" key="5">
    <source>
        <dbReference type="ARBA" id="ARBA00022801"/>
    </source>
</evidence>